<protein>
    <submittedName>
        <fullName evidence="2">Uncharacterized protein</fullName>
    </submittedName>
</protein>
<evidence type="ECO:0000256" key="1">
    <source>
        <dbReference type="SAM" id="MobiDB-lite"/>
    </source>
</evidence>
<feature type="compositionally biased region" description="Basic and acidic residues" evidence="1">
    <location>
        <begin position="1"/>
        <end position="28"/>
    </location>
</feature>
<name>A0A8J6HKN4_TENMO</name>
<proteinExistence type="predicted"/>
<accession>A0A8J6HKN4</accession>
<feature type="compositionally biased region" description="Basic and acidic residues" evidence="1">
    <location>
        <begin position="37"/>
        <end position="81"/>
    </location>
</feature>
<reference evidence="2" key="2">
    <citation type="submission" date="2021-08" db="EMBL/GenBank/DDBJ databases">
        <authorList>
            <person name="Eriksson T."/>
        </authorList>
    </citation>
    <scope>NUCLEOTIDE SEQUENCE</scope>
    <source>
        <strain evidence="2">Stoneville</strain>
        <tissue evidence="2">Whole head</tissue>
    </source>
</reference>
<sequence>MSTRKDGAGGALERRRGGGGRPPKERLAARRTAAGRVPEELRVPDQEEVPEREAAEHGLRRGTENPPRRDGERKGRRRPDPLLRNGGDPGEAVLQVPSFRPHGEGVQEQGAVLQVRERGPPEERVRGGGQEMSELHQGQEGANEPLRDGQEVPRTPEEDAAEGEQNREDLNGTGEYSHNARDKLVVFQVNLGKGREATDLLQKTADGVLIQESYCYMPTWVGYGPITPGPHRQDRYVGQDRTAVDRVDAITVDDLAVHGYDNV</sequence>
<dbReference type="AlphaFoldDB" id="A0A8J6HKN4"/>
<dbReference type="Proteomes" id="UP000719412">
    <property type="component" value="Unassembled WGS sequence"/>
</dbReference>
<comment type="caution">
    <text evidence="2">The sequence shown here is derived from an EMBL/GenBank/DDBJ whole genome shotgun (WGS) entry which is preliminary data.</text>
</comment>
<feature type="region of interest" description="Disordered" evidence="1">
    <location>
        <begin position="1"/>
        <end position="176"/>
    </location>
</feature>
<evidence type="ECO:0000313" key="3">
    <source>
        <dbReference type="Proteomes" id="UP000719412"/>
    </source>
</evidence>
<feature type="compositionally biased region" description="Basic and acidic residues" evidence="1">
    <location>
        <begin position="115"/>
        <end position="126"/>
    </location>
</feature>
<gene>
    <name evidence="2" type="ORF">GEV33_005994</name>
</gene>
<reference evidence="2" key="1">
    <citation type="journal article" date="2020" name="J Insects Food Feed">
        <title>The yellow mealworm (Tenebrio molitor) genome: a resource for the emerging insects as food and feed industry.</title>
        <authorList>
            <person name="Eriksson T."/>
            <person name="Andere A."/>
            <person name="Kelstrup H."/>
            <person name="Emery V."/>
            <person name="Picard C."/>
        </authorList>
    </citation>
    <scope>NUCLEOTIDE SEQUENCE</scope>
    <source>
        <strain evidence="2">Stoneville</strain>
        <tissue evidence="2">Whole head</tissue>
    </source>
</reference>
<feature type="compositionally biased region" description="Basic and acidic residues" evidence="1">
    <location>
        <begin position="145"/>
        <end position="157"/>
    </location>
</feature>
<evidence type="ECO:0000313" key="2">
    <source>
        <dbReference type="EMBL" id="KAH0816796.1"/>
    </source>
</evidence>
<dbReference type="EMBL" id="JABDTM020020908">
    <property type="protein sequence ID" value="KAH0816796.1"/>
    <property type="molecule type" value="Genomic_DNA"/>
</dbReference>
<organism evidence="2 3">
    <name type="scientific">Tenebrio molitor</name>
    <name type="common">Yellow mealworm beetle</name>
    <dbReference type="NCBI Taxonomy" id="7067"/>
    <lineage>
        <taxon>Eukaryota</taxon>
        <taxon>Metazoa</taxon>
        <taxon>Ecdysozoa</taxon>
        <taxon>Arthropoda</taxon>
        <taxon>Hexapoda</taxon>
        <taxon>Insecta</taxon>
        <taxon>Pterygota</taxon>
        <taxon>Neoptera</taxon>
        <taxon>Endopterygota</taxon>
        <taxon>Coleoptera</taxon>
        <taxon>Polyphaga</taxon>
        <taxon>Cucujiformia</taxon>
        <taxon>Tenebrionidae</taxon>
        <taxon>Tenebrio</taxon>
    </lineage>
</organism>
<keyword evidence="3" id="KW-1185">Reference proteome</keyword>